<reference evidence="8" key="1">
    <citation type="journal article" date="2016" name="Nat. Biotechnol.">
        <title>Sequencing wild and cultivated cassava and related species reveals extensive interspecific hybridization and genetic diversity.</title>
        <authorList>
            <person name="Bredeson J.V."/>
            <person name="Lyons J.B."/>
            <person name="Prochnik S.E."/>
            <person name="Wu G.A."/>
            <person name="Ha C.M."/>
            <person name="Edsinger-Gonzales E."/>
            <person name="Grimwood J."/>
            <person name="Schmutz J."/>
            <person name="Rabbi I.Y."/>
            <person name="Egesi C."/>
            <person name="Nauluvula P."/>
            <person name="Lebot V."/>
            <person name="Ndunguru J."/>
            <person name="Mkamilo G."/>
            <person name="Bart R.S."/>
            <person name="Setter T.L."/>
            <person name="Gleadow R.M."/>
            <person name="Kulakow P."/>
            <person name="Ferguson M.E."/>
            <person name="Rounsley S."/>
            <person name="Rokhsar D.S."/>
        </authorList>
    </citation>
    <scope>NUCLEOTIDE SEQUENCE [LARGE SCALE GENOMIC DNA]</scope>
    <source>
        <strain evidence="8">cv. AM560-2</strain>
    </source>
</reference>
<evidence type="ECO:0000256" key="4">
    <source>
        <dbReference type="ARBA" id="ARBA00023163"/>
    </source>
</evidence>
<feature type="domain" description="BHLH" evidence="6">
    <location>
        <begin position="288"/>
        <end position="337"/>
    </location>
</feature>
<keyword evidence="5" id="KW-0539">Nucleus</keyword>
<keyword evidence="8" id="KW-1185">Reference proteome</keyword>
<keyword evidence="3" id="KW-0238">DNA-binding</keyword>
<evidence type="ECO:0000256" key="1">
    <source>
        <dbReference type="ARBA" id="ARBA00004123"/>
    </source>
</evidence>
<comment type="subcellular location">
    <subcellularLocation>
        <location evidence="1">Nucleus</location>
    </subcellularLocation>
</comment>
<dbReference type="InterPro" id="IPR045843">
    <property type="entry name" value="IND-like"/>
</dbReference>
<dbReference type="GO" id="GO:0006357">
    <property type="term" value="P:regulation of transcription by RNA polymerase II"/>
    <property type="evidence" value="ECO:0000318"/>
    <property type="project" value="GO_Central"/>
</dbReference>
<protein>
    <recommendedName>
        <fullName evidence="6">BHLH domain-containing protein</fullName>
    </recommendedName>
</protein>
<dbReference type="SMR" id="A0A2C9UB65"/>
<dbReference type="FunFam" id="4.10.280.10:FF:000017">
    <property type="entry name" value="Transcription factor bHLH66"/>
    <property type="match status" value="1"/>
</dbReference>
<sequence>MMDEYIDHYFSSTSWADGDVKESSCWGYVETGQPNLLLPASIRLYENDKGNPPLSMISSKPSVEKLPITLGVESNYAVDKCLISGNTLLQNVSQSCRDKASPTMNCSLQYDTALPTLASFNLTYPNQLPVVDELTSSPSLAKAGIVHNGIDSERLEYHRSFKEMQNLSMARLRPSASNEGVLSMSALMGQDSLQQLGLQEGNLDDETDFMRKRYVSMDRILQLDKLSATSTIEDKVDLQSYPFSPFTDRPNIKITTDEVLFPSQTTSASPSNGCNRTLKPRVRARRGQATDPHSIAERLRREKIAERMKNLQELVPNSSKIDKASMLDEIIEYVKFLQLQVKVLSMSRVGAAAGAIIPLIADVQAEGSNRHSLGPSVGLGIDISPSPDQIAFEQEVLKLMESNLTTAIQYLQSKGLCLMPIHLATAISSGKKAELSCNGEEEQNFGYANNLVHSNSSSHSSNCSFSGTETHQMSYEDNIMSEQHSSKGNIANEYNGMIDKQEKAKMNNLYQ</sequence>
<dbReference type="GO" id="GO:0000978">
    <property type="term" value="F:RNA polymerase II cis-regulatory region sequence-specific DNA binding"/>
    <property type="evidence" value="ECO:0000318"/>
    <property type="project" value="GO_Central"/>
</dbReference>
<dbReference type="AlphaFoldDB" id="A0A2C9UB65"/>
<evidence type="ECO:0000256" key="2">
    <source>
        <dbReference type="ARBA" id="ARBA00023015"/>
    </source>
</evidence>
<evidence type="ECO:0000259" key="6">
    <source>
        <dbReference type="PROSITE" id="PS50888"/>
    </source>
</evidence>
<dbReference type="Gene3D" id="4.10.280.10">
    <property type="entry name" value="Helix-loop-helix DNA-binding domain"/>
    <property type="match status" value="1"/>
</dbReference>
<organism evidence="7 8">
    <name type="scientific">Manihot esculenta</name>
    <name type="common">Cassava</name>
    <name type="synonym">Jatropha manihot</name>
    <dbReference type="NCBI Taxonomy" id="3983"/>
    <lineage>
        <taxon>Eukaryota</taxon>
        <taxon>Viridiplantae</taxon>
        <taxon>Streptophyta</taxon>
        <taxon>Embryophyta</taxon>
        <taxon>Tracheophyta</taxon>
        <taxon>Spermatophyta</taxon>
        <taxon>Magnoliopsida</taxon>
        <taxon>eudicotyledons</taxon>
        <taxon>Gunneridae</taxon>
        <taxon>Pentapetalae</taxon>
        <taxon>rosids</taxon>
        <taxon>fabids</taxon>
        <taxon>Malpighiales</taxon>
        <taxon>Euphorbiaceae</taxon>
        <taxon>Crotonoideae</taxon>
        <taxon>Manihoteae</taxon>
        <taxon>Manihot</taxon>
    </lineage>
</organism>
<evidence type="ECO:0000313" key="8">
    <source>
        <dbReference type="Proteomes" id="UP000091857"/>
    </source>
</evidence>
<dbReference type="STRING" id="3983.A0A2C9UB65"/>
<dbReference type="GO" id="GO:0046983">
    <property type="term" value="F:protein dimerization activity"/>
    <property type="evidence" value="ECO:0007669"/>
    <property type="project" value="InterPro"/>
</dbReference>
<dbReference type="GO" id="GO:0080147">
    <property type="term" value="P:root hair cell development"/>
    <property type="evidence" value="ECO:0007669"/>
    <property type="project" value="UniProtKB-ARBA"/>
</dbReference>
<keyword evidence="2" id="KW-0805">Transcription regulation</keyword>
<dbReference type="PANTHER" id="PTHR16223">
    <property type="entry name" value="TRANSCRIPTION FACTOR BHLH83-RELATED"/>
    <property type="match status" value="1"/>
</dbReference>
<comment type="caution">
    <text evidence="7">The sequence shown here is derived from an EMBL/GenBank/DDBJ whole genome shotgun (WGS) entry which is preliminary data.</text>
</comment>
<dbReference type="SMART" id="SM00353">
    <property type="entry name" value="HLH"/>
    <property type="match status" value="1"/>
</dbReference>
<dbReference type="SUPFAM" id="SSF47459">
    <property type="entry name" value="HLH, helix-loop-helix DNA-binding domain"/>
    <property type="match status" value="1"/>
</dbReference>
<dbReference type="PANTHER" id="PTHR16223:SF215">
    <property type="entry name" value="OS02G0564700 PROTEIN"/>
    <property type="match status" value="1"/>
</dbReference>
<name>A0A2C9UB65_MANES</name>
<dbReference type="Pfam" id="PF00010">
    <property type="entry name" value="HLH"/>
    <property type="match status" value="1"/>
</dbReference>
<dbReference type="GO" id="GO:0000981">
    <property type="term" value="F:DNA-binding transcription factor activity, RNA polymerase II-specific"/>
    <property type="evidence" value="ECO:0000318"/>
    <property type="project" value="GO_Central"/>
</dbReference>
<dbReference type="PROSITE" id="PS50888">
    <property type="entry name" value="BHLH"/>
    <property type="match status" value="1"/>
</dbReference>
<dbReference type="EMBL" id="CM004402">
    <property type="protein sequence ID" value="OAY26975.1"/>
    <property type="molecule type" value="Genomic_DNA"/>
</dbReference>
<dbReference type="InterPro" id="IPR011598">
    <property type="entry name" value="bHLH_dom"/>
</dbReference>
<evidence type="ECO:0000313" key="7">
    <source>
        <dbReference type="EMBL" id="OAY26975.1"/>
    </source>
</evidence>
<evidence type="ECO:0000256" key="3">
    <source>
        <dbReference type="ARBA" id="ARBA00023125"/>
    </source>
</evidence>
<dbReference type="GO" id="GO:0005634">
    <property type="term" value="C:nucleus"/>
    <property type="evidence" value="ECO:0000318"/>
    <property type="project" value="GO_Central"/>
</dbReference>
<keyword evidence="4" id="KW-0804">Transcription</keyword>
<dbReference type="Gramene" id="Manes.16G090000.1.v8.1">
    <property type="protein sequence ID" value="Manes.16G090000.1.v8.1.CDS"/>
    <property type="gene ID" value="Manes.16G090000.v8.1"/>
</dbReference>
<dbReference type="InterPro" id="IPR036638">
    <property type="entry name" value="HLH_DNA-bd_sf"/>
</dbReference>
<gene>
    <name evidence="7" type="ORF">MANES_16G090000v8</name>
</gene>
<proteinExistence type="predicted"/>
<dbReference type="OrthoDB" id="759159at2759"/>
<accession>A0A2C9UB65</accession>
<dbReference type="Proteomes" id="UP000091857">
    <property type="component" value="Chromosome 16"/>
</dbReference>
<evidence type="ECO:0000256" key="5">
    <source>
        <dbReference type="ARBA" id="ARBA00023242"/>
    </source>
</evidence>